<accession>A0ACB8UGS0</accession>
<gene>
    <name evidence="1" type="ORF">BDY19DRAFT_903216</name>
</gene>
<keyword evidence="2" id="KW-1185">Reference proteome</keyword>
<evidence type="ECO:0000313" key="1">
    <source>
        <dbReference type="EMBL" id="KAI0093484.1"/>
    </source>
</evidence>
<dbReference type="EMBL" id="MU274902">
    <property type="protein sequence ID" value="KAI0093484.1"/>
    <property type="molecule type" value="Genomic_DNA"/>
</dbReference>
<proteinExistence type="predicted"/>
<organism evidence="1 2">
    <name type="scientific">Irpex rosettiformis</name>
    <dbReference type="NCBI Taxonomy" id="378272"/>
    <lineage>
        <taxon>Eukaryota</taxon>
        <taxon>Fungi</taxon>
        <taxon>Dikarya</taxon>
        <taxon>Basidiomycota</taxon>
        <taxon>Agaricomycotina</taxon>
        <taxon>Agaricomycetes</taxon>
        <taxon>Polyporales</taxon>
        <taxon>Irpicaceae</taxon>
        <taxon>Irpex</taxon>
    </lineage>
</organism>
<sequence length="184" mass="20320">MTVLVTFPVRLRLGVMSDSGRKKADICQTGAVTDNESGQHASLCRKLRPYSHLRTRRSCLSSLDSIVLRVSDSEYQVLVGVGTAHHYSVSQTASIFYLNYMIIFAVSAVDTFKCSAHFTLTYVISAALTDRSRDSSNLDTANRLEAWLDVVLGHLAATLGRTRYFHVAIEDSSTWIEPSGRASL</sequence>
<protein>
    <submittedName>
        <fullName evidence="1">Uncharacterized protein</fullName>
    </submittedName>
</protein>
<evidence type="ECO:0000313" key="2">
    <source>
        <dbReference type="Proteomes" id="UP001055072"/>
    </source>
</evidence>
<comment type="caution">
    <text evidence="1">The sequence shown here is derived from an EMBL/GenBank/DDBJ whole genome shotgun (WGS) entry which is preliminary data.</text>
</comment>
<dbReference type="Proteomes" id="UP001055072">
    <property type="component" value="Unassembled WGS sequence"/>
</dbReference>
<name>A0ACB8UGS0_9APHY</name>
<reference evidence="1" key="1">
    <citation type="journal article" date="2021" name="Environ. Microbiol.">
        <title>Gene family expansions and transcriptome signatures uncover fungal adaptations to wood decay.</title>
        <authorList>
            <person name="Hage H."/>
            <person name="Miyauchi S."/>
            <person name="Viragh M."/>
            <person name="Drula E."/>
            <person name="Min B."/>
            <person name="Chaduli D."/>
            <person name="Navarro D."/>
            <person name="Favel A."/>
            <person name="Norest M."/>
            <person name="Lesage-Meessen L."/>
            <person name="Balint B."/>
            <person name="Merenyi Z."/>
            <person name="de Eugenio L."/>
            <person name="Morin E."/>
            <person name="Martinez A.T."/>
            <person name="Baldrian P."/>
            <person name="Stursova M."/>
            <person name="Martinez M.J."/>
            <person name="Novotny C."/>
            <person name="Magnuson J.K."/>
            <person name="Spatafora J.W."/>
            <person name="Maurice S."/>
            <person name="Pangilinan J."/>
            <person name="Andreopoulos W."/>
            <person name="LaButti K."/>
            <person name="Hundley H."/>
            <person name="Na H."/>
            <person name="Kuo A."/>
            <person name="Barry K."/>
            <person name="Lipzen A."/>
            <person name="Henrissat B."/>
            <person name="Riley R."/>
            <person name="Ahrendt S."/>
            <person name="Nagy L.G."/>
            <person name="Grigoriev I.V."/>
            <person name="Martin F."/>
            <person name="Rosso M.N."/>
        </authorList>
    </citation>
    <scope>NUCLEOTIDE SEQUENCE</scope>
    <source>
        <strain evidence="1">CBS 384.51</strain>
    </source>
</reference>